<evidence type="ECO:0000313" key="1">
    <source>
        <dbReference type="EMBL" id="KAI5658845.1"/>
    </source>
</evidence>
<reference evidence="2" key="1">
    <citation type="journal article" date="2023" name="Nat. Plants">
        <title>Single-cell RNA sequencing provides a high-resolution roadmap for understanding the multicellular compartmentation of specialized metabolism.</title>
        <authorList>
            <person name="Sun S."/>
            <person name="Shen X."/>
            <person name="Li Y."/>
            <person name="Li Y."/>
            <person name="Wang S."/>
            <person name="Li R."/>
            <person name="Zhang H."/>
            <person name="Shen G."/>
            <person name="Guo B."/>
            <person name="Wei J."/>
            <person name="Xu J."/>
            <person name="St-Pierre B."/>
            <person name="Chen S."/>
            <person name="Sun C."/>
        </authorList>
    </citation>
    <scope>NUCLEOTIDE SEQUENCE [LARGE SCALE GENOMIC DNA]</scope>
</reference>
<comment type="caution">
    <text evidence="1">The sequence shown here is derived from an EMBL/GenBank/DDBJ whole genome shotgun (WGS) entry which is preliminary data.</text>
</comment>
<accession>A0ACC0AEP8</accession>
<sequence>MRSEKIKSSNTSMSRSVELKVPPVLDFRKVASANESTRNLSSFLDSDTNSLSVHEPRRGASDKRYNGQRVPQSRGLNNYRRQIVSLPPFGSLFSLTKSNSDRPRARGEVPITTVVTAAQNQKQKRRRATVEVNRGGERKIFGEEIWPTAEYGRTMYTVKQRIGPLLMRTQRRYGSGRTTLLRALAARLDKDLRKAWSSLLVEKDHSSSTIFKSMDQSMVSKGTPAKSKLSGRRRIGRIARVGHKLLLLQFVDAVREVETSEESYANILGVASTL</sequence>
<protein>
    <submittedName>
        <fullName evidence="1">Uncharacterized protein</fullName>
    </submittedName>
</protein>
<dbReference type="Proteomes" id="UP001060085">
    <property type="component" value="Linkage Group LG06"/>
</dbReference>
<proteinExistence type="predicted"/>
<evidence type="ECO:0000313" key="2">
    <source>
        <dbReference type="Proteomes" id="UP001060085"/>
    </source>
</evidence>
<gene>
    <name evidence="1" type="ORF">M9H77_27638</name>
</gene>
<name>A0ACC0AEP8_CATRO</name>
<organism evidence="1 2">
    <name type="scientific">Catharanthus roseus</name>
    <name type="common">Madagascar periwinkle</name>
    <name type="synonym">Vinca rosea</name>
    <dbReference type="NCBI Taxonomy" id="4058"/>
    <lineage>
        <taxon>Eukaryota</taxon>
        <taxon>Viridiplantae</taxon>
        <taxon>Streptophyta</taxon>
        <taxon>Embryophyta</taxon>
        <taxon>Tracheophyta</taxon>
        <taxon>Spermatophyta</taxon>
        <taxon>Magnoliopsida</taxon>
        <taxon>eudicotyledons</taxon>
        <taxon>Gunneridae</taxon>
        <taxon>Pentapetalae</taxon>
        <taxon>asterids</taxon>
        <taxon>lamiids</taxon>
        <taxon>Gentianales</taxon>
        <taxon>Apocynaceae</taxon>
        <taxon>Rauvolfioideae</taxon>
        <taxon>Vinceae</taxon>
        <taxon>Catharanthinae</taxon>
        <taxon>Catharanthus</taxon>
    </lineage>
</organism>
<dbReference type="EMBL" id="CM044706">
    <property type="protein sequence ID" value="KAI5658845.1"/>
    <property type="molecule type" value="Genomic_DNA"/>
</dbReference>
<keyword evidence="2" id="KW-1185">Reference proteome</keyword>